<evidence type="ECO:0000313" key="1">
    <source>
        <dbReference type="EMBL" id="TQD97801.1"/>
    </source>
</evidence>
<proteinExistence type="predicted"/>
<gene>
    <name evidence="1" type="ORF">C1H46_016581</name>
</gene>
<protein>
    <submittedName>
        <fullName evidence="1">Uncharacterized protein</fullName>
    </submittedName>
</protein>
<accession>A0A540MGG6</accession>
<name>A0A540MGG6_MALBA</name>
<dbReference type="EMBL" id="VIEB01000263">
    <property type="protein sequence ID" value="TQD97801.1"/>
    <property type="molecule type" value="Genomic_DNA"/>
</dbReference>
<keyword evidence="2" id="KW-1185">Reference proteome</keyword>
<evidence type="ECO:0000313" key="2">
    <source>
        <dbReference type="Proteomes" id="UP000315295"/>
    </source>
</evidence>
<dbReference type="AlphaFoldDB" id="A0A540MGG6"/>
<organism evidence="1 2">
    <name type="scientific">Malus baccata</name>
    <name type="common">Siberian crab apple</name>
    <name type="synonym">Pyrus baccata</name>
    <dbReference type="NCBI Taxonomy" id="106549"/>
    <lineage>
        <taxon>Eukaryota</taxon>
        <taxon>Viridiplantae</taxon>
        <taxon>Streptophyta</taxon>
        <taxon>Embryophyta</taxon>
        <taxon>Tracheophyta</taxon>
        <taxon>Spermatophyta</taxon>
        <taxon>Magnoliopsida</taxon>
        <taxon>eudicotyledons</taxon>
        <taxon>Gunneridae</taxon>
        <taxon>Pentapetalae</taxon>
        <taxon>rosids</taxon>
        <taxon>fabids</taxon>
        <taxon>Rosales</taxon>
        <taxon>Rosaceae</taxon>
        <taxon>Amygdaloideae</taxon>
        <taxon>Maleae</taxon>
        <taxon>Malus</taxon>
    </lineage>
</organism>
<comment type="caution">
    <text evidence="1">The sequence shown here is derived from an EMBL/GenBank/DDBJ whole genome shotgun (WGS) entry which is preliminary data.</text>
</comment>
<reference evidence="1 2" key="1">
    <citation type="journal article" date="2019" name="G3 (Bethesda)">
        <title>Sequencing of a Wild Apple (Malus baccata) Genome Unravels the Differences Between Cultivated and Wild Apple Species Regarding Disease Resistance and Cold Tolerance.</title>
        <authorList>
            <person name="Chen X."/>
        </authorList>
    </citation>
    <scope>NUCLEOTIDE SEQUENCE [LARGE SCALE GENOMIC DNA]</scope>
    <source>
        <strain evidence="2">cv. Shandingzi</strain>
        <tissue evidence="1">Leaves</tissue>
    </source>
</reference>
<dbReference type="Proteomes" id="UP000315295">
    <property type="component" value="Unassembled WGS sequence"/>
</dbReference>
<sequence length="104" mass="11929">MSRGQSKSIQLREMTRKFYIRYHPFRVSSEFYNCSVETSVISSEQAYFLQMPPQPSSRIQEIAMSYEDGNLVRARAKGIGPKVLHKVKETLAMDIACSCEQIAF</sequence>